<reference evidence="6 7" key="1">
    <citation type="submission" date="2013-02" db="EMBL/GenBank/DDBJ databases">
        <title>The Genome Sequence of Plasmodium inui San Antonio 1.</title>
        <authorList>
            <consortium name="The Broad Institute Genome Sequencing Platform"/>
            <consortium name="The Broad Institute Genome Sequencing Center for Infectious Disease"/>
            <person name="Neafsey D."/>
            <person name="Cheeseman I."/>
            <person name="Volkman S."/>
            <person name="Adams J."/>
            <person name="Walker B."/>
            <person name="Young S.K."/>
            <person name="Zeng Q."/>
            <person name="Gargeya S."/>
            <person name="Fitzgerald M."/>
            <person name="Haas B."/>
            <person name="Abouelleil A."/>
            <person name="Alvarado L."/>
            <person name="Arachchi H.M."/>
            <person name="Berlin A.M."/>
            <person name="Chapman S.B."/>
            <person name="Dewar J."/>
            <person name="Goldberg J."/>
            <person name="Griggs A."/>
            <person name="Gujja S."/>
            <person name="Hansen M."/>
            <person name="Howarth C."/>
            <person name="Imamovic A."/>
            <person name="Larimer J."/>
            <person name="McCowan C."/>
            <person name="Murphy C."/>
            <person name="Neiman D."/>
            <person name="Pearson M."/>
            <person name="Priest M."/>
            <person name="Roberts A."/>
            <person name="Saif S."/>
            <person name="Shea T."/>
            <person name="Sisk P."/>
            <person name="Sykes S."/>
            <person name="Wortman J."/>
            <person name="Nusbaum C."/>
            <person name="Birren B."/>
        </authorList>
    </citation>
    <scope>NUCLEOTIDE SEQUENCE [LARGE SCALE GENOMIC DNA]</scope>
    <source>
        <strain evidence="6 7">San Antonio 1</strain>
    </source>
</reference>
<keyword evidence="2" id="KW-0479">Metal-binding</keyword>
<dbReference type="GO" id="GO:0046872">
    <property type="term" value="F:metal ion binding"/>
    <property type="evidence" value="ECO:0007669"/>
    <property type="project" value="UniProtKB-KW"/>
</dbReference>
<feature type="region of interest" description="Disordered" evidence="5">
    <location>
        <begin position="48"/>
        <end position="136"/>
    </location>
</feature>
<keyword evidence="3" id="KW-0862">Zinc</keyword>
<dbReference type="PANTHER" id="PTHR14742:SF0">
    <property type="entry name" value="RIBONUCLEASE P PROTEIN SUBUNIT P21"/>
    <property type="match status" value="1"/>
</dbReference>
<organism evidence="6 7">
    <name type="scientific">Plasmodium inui San Antonio 1</name>
    <dbReference type="NCBI Taxonomy" id="1237626"/>
    <lineage>
        <taxon>Eukaryota</taxon>
        <taxon>Sar</taxon>
        <taxon>Alveolata</taxon>
        <taxon>Apicomplexa</taxon>
        <taxon>Aconoidasida</taxon>
        <taxon>Haemosporida</taxon>
        <taxon>Plasmodiidae</taxon>
        <taxon>Plasmodium</taxon>
        <taxon>Plasmodium (Plasmodium)</taxon>
    </lineage>
</organism>
<evidence type="ECO:0000256" key="4">
    <source>
        <dbReference type="ARBA" id="ARBA00038402"/>
    </source>
</evidence>
<dbReference type="PANTHER" id="PTHR14742">
    <property type="entry name" value="RIBONUCLEASE P SUBUNIT P21"/>
    <property type="match status" value="1"/>
</dbReference>
<evidence type="ECO:0000256" key="2">
    <source>
        <dbReference type="ARBA" id="ARBA00022723"/>
    </source>
</evidence>
<dbReference type="GO" id="GO:0005655">
    <property type="term" value="C:nucleolar ribonuclease P complex"/>
    <property type="evidence" value="ECO:0007669"/>
    <property type="project" value="TreeGrafter"/>
</dbReference>
<dbReference type="EMBL" id="KI965465">
    <property type="protein sequence ID" value="EUD67585.1"/>
    <property type="molecule type" value="Genomic_DNA"/>
</dbReference>
<name>W7A7K1_9APIC</name>
<dbReference type="InterPro" id="IPR007175">
    <property type="entry name" value="Rpr2/Snm1/Rpp21"/>
</dbReference>
<dbReference type="Proteomes" id="UP000030640">
    <property type="component" value="Unassembled WGS sequence"/>
</dbReference>
<sequence>MCHPKNENERSTEGQATKNTESADTLKRQLSELYADEGCLGCQSCQHCEKGQPEDTSHFVSSASSGKKRETATEEHNPEEIHQSANAHEKEDNGIHQNGQTLNPEKTNTKKHKSSTDEPPNRRGKKKRKKKFYDNEVTKPSKQMIRINYLLQASFLMNEFNPNISREYIKTMRKLSNKFLIKYDRKFKKLFCKKCNSVLIPSATCKVSVNPLNLRKKKKKKKKEEVSSNLKGKVRDEFLVSYRCNYCQHDTKLVYENGLTAQRANEAEAV</sequence>
<feature type="compositionally biased region" description="Polar residues" evidence="5">
    <location>
        <begin position="95"/>
        <end position="106"/>
    </location>
</feature>
<accession>W7A7K1</accession>
<evidence type="ECO:0000313" key="7">
    <source>
        <dbReference type="Proteomes" id="UP000030640"/>
    </source>
</evidence>
<dbReference type="OrthoDB" id="128536at2759"/>
<feature type="compositionally biased region" description="Basic residues" evidence="5">
    <location>
        <begin position="122"/>
        <end position="131"/>
    </location>
</feature>
<feature type="compositionally biased region" description="Polar residues" evidence="5">
    <location>
        <begin position="13"/>
        <end position="23"/>
    </location>
</feature>
<protein>
    <submittedName>
        <fullName evidence="6">Ribonuclease P protein subunit RPR2</fullName>
    </submittedName>
</protein>
<comment type="similarity">
    <text evidence="4">Belongs to the eukaryotic/archaeal RNase P protein component 4 family.</text>
</comment>
<dbReference type="Pfam" id="PF04032">
    <property type="entry name" value="Rpr2"/>
    <property type="match status" value="1"/>
</dbReference>
<dbReference type="GO" id="GO:0008033">
    <property type="term" value="P:tRNA processing"/>
    <property type="evidence" value="ECO:0007669"/>
    <property type="project" value="UniProtKB-KW"/>
</dbReference>
<feature type="compositionally biased region" description="Basic and acidic residues" evidence="5">
    <location>
        <begin position="48"/>
        <end position="57"/>
    </location>
</feature>
<dbReference type="GeneID" id="20037044"/>
<feature type="compositionally biased region" description="Basic and acidic residues" evidence="5">
    <location>
        <begin position="67"/>
        <end position="94"/>
    </location>
</feature>
<keyword evidence="1" id="KW-0819">tRNA processing</keyword>
<dbReference type="VEuPathDB" id="PlasmoDB:C922_01770"/>
<feature type="region of interest" description="Disordered" evidence="5">
    <location>
        <begin position="1"/>
        <end position="29"/>
    </location>
</feature>
<evidence type="ECO:0000256" key="1">
    <source>
        <dbReference type="ARBA" id="ARBA00022694"/>
    </source>
</evidence>
<feature type="compositionally biased region" description="Basic and acidic residues" evidence="5">
    <location>
        <begin position="1"/>
        <end position="12"/>
    </location>
</feature>
<evidence type="ECO:0000256" key="5">
    <source>
        <dbReference type="SAM" id="MobiDB-lite"/>
    </source>
</evidence>
<keyword evidence="7" id="KW-1185">Reference proteome</keyword>
<proteinExistence type="inferred from homology"/>
<evidence type="ECO:0000313" key="6">
    <source>
        <dbReference type="EMBL" id="EUD67585.1"/>
    </source>
</evidence>
<evidence type="ECO:0000256" key="3">
    <source>
        <dbReference type="ARBA" id="ARBA00022833"/>
    </source>
</evidence>
<dbReference type="AlphaFoldDB" id="W7A7K1"/>
<gene>
    <name evidence="6" type="ORF">C922_01770</name>
</gene>
<dbReference type="RefSeq" id="XP_008815595.1">
    <property type="nucleotide sequence ID" value="XM_008817373.1"/>
</dbReference>